<dbReference type="InterPro" id="IPR036249">
    <property type="entry name" value="Thioredoxin-like_sf"/>
</dbReference>
<protein>
    <recommendedName>
        <fullName evidence="2">Hemerythrin-like domain-containing protein</fullName>
    </recommendedName>
</protein>
<evidence type="ECO:0000313" key="3">
    <source>
        <dbReference type="EMBL" id="CEM32420.1"/>
    </source>
</evidence>
<name>A0A0G4GPW5_9ALVE</name>
<dbReference type="CDD" id="cd12108">
    <property type="entry name" value="Hr-like"/>
    <property type="match status" value="1"/>
</dbReference>
<dbReference type="PANTHER" id="PTHR35739">
    <property type="entry name" value="OS01G0861700 PROTEIN"/>
    <property type="match status" value="1"/>
</dbReference>
<organism evidence="3">
    <name type="scientific">Chromera velia CCMP2878</name>
    <dbReference type="NCBI Taxonomy" id="1169474"/>
    <lineage>
        <taxon>Eukaryota</taxon>
        <taxon>Sar</taxon>
        <taxon>Alveolata</taxon>
        <taxon>Colpodellida</taxon>
        <taxon>Chromeraceae</taxon>
        <taxon>Chromera</taxon>
    </lineage>
</organism>
<accession>A0A0G4GPW5</accession>
<dbReference type="Gene3D" id="1.20.120.520">
    <property type="entry name" value="nmb1532 protein domain like"/>
    <property type="match status" value="1"/>
</dbReference>
<sequence>MGNACMSPKPDTAALTQPAVVVTPPSVSSSDPTAHLVFVNGCCCPASAMLKLMLHFKQIPFQEVYTSIGSKDDFLLRVSPDGSVPALGWLDDPSTDAKENVKPIPGLNDSKSPNVKEFAQWLDQKYPGKPLMMMPDHPKWAETAPLLQKLADSFPMICMAPKPPIQKEKRAKAVAALQKLNEILNTSGGATLLGTPTPTLLDAQLIAWLHRYPIMVVQVHWRSWTPETKPGEFSEVDVPSRSESTLPFIAAFREKKLLETGAMLASKEELLEFAEKRVKRPSPMGAGRLQHQSFRFWMKETVKKLKEWEANPSDQTLASVCAAYWGNFNVFMDAHSKMEDEIIYPEFEKQQPGSTQGSSTEHEHELPLLRASAEKVKALKETENRTTEQVREIREEIEKLCEQFEHHLAGEEQNLFPILESLPEEVHFEIFPRALASCEAERSEIYGFVLAGMCLSEQVQYWRNIIDRGQVDQEAWRKMKGYMSAPVGGLGGVPFLSEERVKRIVSRVPELQSLFKMDDRETGGEEKKSLFPPLMDEWMFERYQRRCFVKWDGLAAYQAIADDNSKRLWEIDQILSMLKSAPDEKQAVGRVVNKWYAGGIQDANSQNDSKEYLKQVWEAVRSNRSVPIQM</sequence>
<gene>
    <name evidence="3" type="ORF">Cvel_22868</name>
</gene>
<keyword evidence="1" id="KW-0175">Coiled coil</keyword>
<feature type="coiled-coil region" evidence="1">
    <location>
        <begin position="376"/>
        <end position="414"/>
    </location>
</feature>
<dbReference type="Gene3D" id="3.40.30.10">
    <property type="entry name" value="Glutaredoxin"/>
    <property type="match status" value="1"/>
</dbReference>
<evidence type="ECO:0000256" key="1">
    <source>
        <dbReference type="SAM" id="Coils"/>
    </source>
</evidence>
<dbReference type="InterPro" id="IPR012312">
    <property type="entry name" value="Hemerythrin-like"/>
</dbReference>
<dbReference type="AlphaFoldDB" id="A0A0G4GPW5"/>
<dbReference type="CDD" id="cd00299">
    <property type="entry name" value="GST_C_family"/>
    <property type="match status" value="1"/>
</dbReference>
<dbReference type="PANTHER" id="PTHR35739:SF1">
    <property type="entry name" value="OS01G0861700 PROTEIN"/>
    <property type="match status" value="1"/>
</dbReference>
<evidence type="ECO:0000259" key="2">
    <source>
        <dbReference type="Pfam" id="PF01814"/>
    </source>
</evidence>
<proteinExistence type="predicted"/>
<dbReference type="Gene3D" id="1.20.1050.10">
    <property type="match status" value="1"/>
</dbReference>
<dbReference type="Pfam" id="PF01814">
    <property type="entry name" value="Hemerythrin"/>
    <property type="match status" value="1"/>
</dbReference>
<reference evidence="3" key="1">
    <citation type="submission" date="2014-11" db="EMBL/GenBank/DDBJ databases">
        <authorList>
            <person name="Otto D Thomas"/>
            <person name="Naeem Raeece"/>
        </authorList>
    </citation>
    <scope>NUCLEOTIDE SEQUENCE</scope>
</reference>
<dbReference type="EMBL" id="CDMZ01001430">
    <property type="protein sequence ID" value="CEM32420.1"/>
    <property type="molecule type" value="Genomic_DNA"/>
</dbReference>
<dbReference type="VEuPathDB" id="CryptoDB:Cvel_22868"/>
<dbReference type="SUPFAM" id="SSF52833">
    <property type="entry name" value="Thioredoxin-like"/>
    <property type="match status" value="1"/>
</dbReference>
<feature type="domain" description="Hemerythrin-like" evidence="2">
    <location>
        <begin position="303"/>
        <end position="419"/>
    </location>
</feature>